<dbReference type="PROSITE" id="PS51782">
    <property type="entry name" value="LYSM"/>
    <property type="match status" value="2"/>
</dbReference>
<dbReference type="SMART" id="SM00636">
    <property type="entry name" value="Glyco_18"/>
    <property type="match status" value="1"/>
</dbReference>
<keyword evidence="6" id="KW-1185">Reference proteome</keyword>
<dbReference type="Pfam" id="PF00704">
    <property type="entry name" value="Glyco_hydro_18"/>
    <property type="match status" value="1"/>
</dbReference>
<name>A0A4Y8IF15_9BACI</name>
<dbReference type="Proteomes" id="UP000297975">
    <property type="component" value="Unassembled WGS sequence"/>
</dbReference>
<organism evidence="5 6">
    <name type="scientific">Filobacillus milosensis</name>
    <dbReference type="NCBI Taxonomy" id="94137"/>
    <lineage>
        <taxon>Bacteria</taxon>
        <taxon>Bacillati</taxon>
        <taxon>Bacillota</taxon>
        <taxon>Bacilli</taxon>
        <taxon>Bacillales</taxon>
        <taxon>Bacillaceae</taxon>
        <taxon>Filobacillus</taxon>
    </lineage>
</organism>
<dbReference type="AlphaFoldDB" id="A0A4Y8IF15"/>
<evidence type="ECO:0000259" key="3">
    <source>
        <dbReference type="PROSITE" id="PS51782"/>
    </source>
</evidence>
<dbReference type="CDD" id="cd00118">
    <property type="entry name" value="LysM"/>
    <property type="match status" value="2"/>
</dbReference>
<dbReference type="SMART" id="SM00257">
    <property type="entry name" value="LysM"/>
    <property type="match status" value="2"/>
</dbReference>
<keyword evidence="1" id="KW-0378">Hydrolase</keyword>
<feature type="domain" description="GH18" evidence="4">
    <location>
        <begin position="100"/>
        <end position="420"/>
    </location>
</feature>
<dbReference type="Gene3D" id="3.10.350.10">
    <property type="entry name" value="LysM domain"/>
    <property type="match status" value="2"/>
</dbReference>
<dbReference type="EMBL" id="SOPW01000013">
    <property type="protein sequence ID" value="TFB18494.1"/>
    <property type="molecule type" value="Genomic_DNA"/>
</dbReference>
<evidence type="ECO:0000256" key="2">
    <source>
        <dbReference type="ARBA" id="ARBA00023295"/>
    </source>
</evidence>
<gene>
    <name evidence="5" type="ORF">E3U55_11920</name>
</gene>
<dbReference type="GO" id="GO:0012505">
    <property type="term" value="C:endomembrane system"/>
    <property type="evidence" value="ECO:0007669"/>
    <property type="project" value="TreeGrafter"/>
</dbReference>
<dbReference type="Pfam" id="PF01476">
    <property type="entry name" value="LysM"/>
    <property type="match status" value="2"/>
</dbReference>
<dbReference type="InterPro" id="IPR029070">
    <property type="entry name" value="Chitinase_insertion_sf"/>
</dbReference>
<evidence type="ECO:0000256" key="1">
    <source>
        <dbReference type="ARBA" id="ARBA00022801"/>
    </source>
</evidence>
<dbReference type="InterPro" id="IPR017853">
    <property type="entry name" value="GH"/>
</dbReference>
<dbReference type="GO" id="GO:0070492">
    <property type="term" value="F:oligosaccharide binding"/>
    <property type="evidence" value="ECO:0007669"/>
    <property type="project" value="TreeGrafter"/>
</dbReference>
<evidence type="ECO:0000313" key="6">
    <source>
        <dbReference type="Proteomes" id="UP000297975"/>
    </source>
</evidence>
<dbReference type="OrthoDB" id="9769314at2"/>
<sequence>MFIYTVKEGDSLFSIGRKYEVSYQSIMTLNGITNTNIVPGQSIAIPQSVYNVQPGDSFYTISQMTYVPVESLMATNNFWNPYQLTVGMRLKIPELPSYPINSMGYVTIRTPEKDKELIQLLSPLISYIPLFEYHFYRDGSLSDLNDETAIQTAKNNHSAPIATITNLTESGFSGELVHEVLNSPELRNRLIENIFSLLSTKQYMGVNIDFEGVHADDRDLFSGFLRLLSERLKPHGYITSVAIPPKTSDEIPWLLGYDYGGIGSAVDLVFIMAYDWHHAGGVPGPVAPIEQVRNTIEYAINRMNSKKVILGFPRYGYDWTLLEGNEYSGKAISSLEATRRAMNYQVPIFYSQQHQAPWFQYQDNKGRTHVVWFEDSRSFAAKMLLVREYRLRGMGAWQIGLEFPQAPSLMLKFFNIKKVI</sequence>
<proteinExistence type="predicted"/>
<protein>
    <submittedName>
        <fullName evidence="5">LysM peptidoglycan-binding domain-containing protein</fullName>
    </submittedName>
</protein>
<dbReference type="SUPFAM" id="SSF51445">
    <property type="entry name" value="(Trans)glycosidases"/>
    <property type="match status" value="1"/>
</dbReference>
<dbReference type="GO" id="GO:0005975">
    <property type="term" value="P:carbohydrate metabolic process"/>
    <property type="evidence" value="ECO:0007669"/>
    <property type="project" value="InterPro"/>
</dbReference>
<evidence type="ECO:0000259" key="4">
    <source>
        <dbReference type="PROSITE" id="PS51910"/>
    </source>
</evidence>
<feature type="domain" description="LysM" evidence="3">
    <location>
        <begin position="2"/>
        <end position="45"/>
    </location>
</feature>
<dbReference type="InterPro" id="IPR011583">
    <property type="entry name" value="Chitinase_II/V-like_cat"/>
</dbReference>
<dbReference type="PROSITE" id="PS51910">
    <property type="entry name" value="GH18_2"/>
    <property type="match status" value="1"/>
</dbReference>
<dbReference type="SUPFAM" id="SSF54106">
    <property type="entry name" value="LysM domain"/>
    <property type="match status" value="2"/>
</dbReference>
<dbReference type="PANTHER" id="PTHR46066">
    <property type="entry name" value="CHITINASE DOMAIN-CONTAINING PROTEIN 1 FAMILY MEMBER"/>
    <property type="match status" value="1"/>
</dbReference>
<dbReference type="RefSeq" id="WP_134340699.1">
    <property type="nucleotide sequence ID" value="NZ_SOPW01000013.1"/>
</dbReference>
<dbReference type="InterPro" id="IPR036779">
    <property type="entry name" value="LysM_dom_sf"/>
</dbReference>
<comment type="caution">
    <text evidence="5">The sequence shown here is derived from an EMBL/GenBank/DDBJ whole genome shotgun (WGS) entry which is preliminary data.</text>
</comment>
<keyword evidence="2" id="KW-0326">Glycosidase</keyword>
<dbReference type="CDD" id="cd02874">
    <property type="entry name" value="GH18_CFLE_spore_hydrolase"/>
    <property type="match status" value="1"/>
</dbReference>
<reference evidence="5 6" key="1">
    <citation type="submission" date="2019-03" db="EMBL/GenBank/DDBJ databases">
        <authorList>
            <person name="He R.-H."/>
        </authorList>
    </citation>
    <scope>NUCLEOTIDE SEQUENCE [LARGE SCALE GENOMIC DNA]</scope>
    <source>
        <strain evidence="6">SH 714</strain>
    </source>
</reference>
<dbReference type="InterPro" id="IPR018392">
    <property type="entry name" value="LysM"/>
</dbReference>
<accession>A0A4Y8IF15</accession>
<feature type="domain" description="LysM" evidence="3">
    <location>
        <begin position="48"/>
        <end position="92"/>
    </location>
</feature>
<dbReference type="GO" id="GO:0008061">
    <property type="term" value="F:chitin binding"/>
    <property type="evidence" value="ECO:0007669"/>
    <property type="project" value="InterPro"/>
</dbReference>
<dbReference type="InterPro" id="IPR001223">
    <property type="entry name" value="Glyco_hydro18_cat"/>
</dbReference>
<dbReference type="PANTHER" id="PTHR46066:SF2">
    <property type="entry name" value="CHITINASE DOMAIN-CONTAINING PROTEIN 1"/>
    <property type="match status" value="1"/>
</dbReference>
<evidence type="ECO:0000313" key="5">
    <source>
        <dbReference type="EMBL" id="TFB18494.1"/>
    </source>
</evidence>
<dbReference type="Gene3D" id="3.20.20.80">
    <property type="entry name" value="Glycosidases"/>
    <property type="match status" value="1"/>
</dbReference>
<dbReference type="GO" id="GO:0016798">
    <property type="term" value="F:hydrolase activity, acting on glycosyl bonds"/>
    <property type="evidence" value="ECO:0007669"/>
    <property type="project" value="UniProtKB-KW"/>
</dbReference>
<dbReference type="Gene3D" id="3.10.50.10">
    <property type="match status" value="1"/>
</dbReference>
<dbReference type="InterPro" id="IPR041704">
    <property type="entry name" value="CFLE_GH18"/>
</dbReference>